<feature type="region of interest" description="Disordered" evidence="1">
    <location>
        <begin position="1"/>
        <end position="31"/>
    </location>
</feature>
<sequence>MRKTCTPPTPVTSRRPSPVTLHPLRRPQPPATLKNMEHSVLRMAASIRGHLWELTFFCFIFLPVRAAGYCHFAHNLR</sequence>
<comment type="caution">
    <text evidence="3">The sequence shown here is derived from an EMBL/GenBank/DDBJ whole genome shotgun (WGS) entry which is preliminary data.</text>
</comment>
<evidence type="ECO:0000256" key="1">
    <source>
        <dbReference type="SAM" id="MobiDB-lite"/>
    </source>
</evidence>
<reference evidence="3" key="2">
    <citation type="submission" date="2023-04" db="EMBL/GenBank/DDBJ databases">
        <authorList>
            <person name="Bruccoleri R.E."/>
            <person name="Oakeley E.J."/>
            <person name="Faust A.-M."/>
            <person name="Dessus-Babus S."/>
            <person name="Altorfer M."/>
            <person name="Burckhardt D."/>
            <person name="Oertli M."/>
            <person name="Naumann U."/>
            <person name="Petersen F."/>
            <person name="Wong J."/>
        </authorList>
    </citation>
    <scope>NUCLEOTIDE SEQUENCE</scope>
    <source>
        <strain evidence="3">GSM-AAB239-AS_SAM_17_03QT</strain>
        <tissue evidence="3">Leaf</tissue>
    </source>
</reference>
<reference evidence="3" key="1">
    <citation type="journal article" date="2023" name="GigaByte">
        <title>Genome assembly of the bearded iris, Iris pallida Lam.</title>
        <authorList>
            <person name="Bruccoleri R.E."/>
            <person name="Oakeley E.J."/>
            <person name="Faust A.M.E."/>
            <person name="Altorfer M."/>
            <person name="Dessus-Babus S."/>
            <person name="Burckhardt D."/>
            <person name="Oertli M."/>
            <person name="Naumann U."/>
            <person name="Petersen F."/>
            <person name="Wong J."/>
        </authorList>
    </citation>
    <scope>NUCLEOTIDE SEQUENCE</scope>
    <source>
        <strain evidence="3">GSM-AAB239-AS_SAM_17_03QT</strain>
    </source>
</reference>
<proteinExistence type="predicted"/>
<accession>A0AAX6IQ07</accession>
<dbReference type="AlphaFoldDB" id="A0AAX6IQ07"/>
<keyword evidence="2" id="KW-0472">Membrane</keyword>
<dbReference type="Proteomes" id="UP001140949">
    <property type="component" value="Unassembled WGS sequence"/>
</dbReference>
<evidence type="ECO:0000313" key="3">
    <source>
        <dbReference type="EMBL" id="KAJ6854107.1"/>
    </source>
</evidence>
<protein>
    <submittedName>
        <fullName evidence="3">Uncharacterized protein</fullName>
    </submittedName>
</protein>
<evidence type="ECO:0000313" key="4">
    <source>
        <dbReference type="Proteomes" id="UP001140949"/>
    </source>
</evidence>
<keyword evidence="4" id="KW-1185">Reference proteome</keyword>
<keyword evidence="2" id="KW-0812">Transmembrane</keyword>
<name>A0AAX6IQ07_IRIPA</name>
<evidence type="ECO:0000256" key="2">
    <source>
        <dbReference type="SAM" id="Phobius"/>
    </source>
</evidence>
<dbReference type="EMBL" id="JANAVB010000197">
    <property type="protein sequence ID" value="KAJ6854107.1"/>
    <property type="molecule type" value="Genomic_DNA"/>
</dbReference>
<organism evidence="3 4">
    <name type="scientific">Iris pallida</name>
    <name type="common">Sweet iris</name>
    <dbReference type="NCBI Taxonomy" id="29817"/>
    <lineage>
        <taxon>Eukaryota</taxon>
        <taxon>Viridiplantae</taxon>
        <taxon>Streptophyta</taxon>
        <taxon>Embryophyta</taxon>
        <taxon>Tracheophyta</taxon>
        <taxon>Spermatophyta</taxon>
        <taxon>Magnoliopsida</taxon>
        <taxon>Liliopsida</taxon>
        <taxon>Asparagales</taxon>
        <taxon>Iridaceae</taxon>
        <taxon>Iridoideae</taxon>
        <taxon>Irideae</taxon>
        <taxon>Iris</taxon>
    </lineage>
</organism>
<keyword evidence="2" id="KW-1133">Transmembrane helix</keyword>
<gene>
    <name evidence="3" type="ORF">M6B38_101075</name>
</gene>
<feature type="transmembrane region" description="Helical" evidence="2">
    <location>
        <begin position="51"/>
        <end position="74"/>
    </location>
</feature>
<feature type="compositionally biased region" description="Low complexity" evidence="1">
    <location>
        <begin position="11"/>
        <end position="20"/>
    </location>
</feature>